<dbReference type="InterPro" id="IPR010982">
    <property type="entry name" value="Lambda_DNA-bd_dom_sf"/>
</dbReference>
<dbReference type="Gene3D" id="3.30.450.180">
    <property type="match status" value="1"/>
</dbReference>
<dbReference type="CDD" id="cd00093">
    <property type="entry name" value="HTH_XRE"/>
    <property type="match status" value="1"/>
</dbReference>
<dbReference type="Gene3D" id="1.10.260.40">
    <property type="entry name" value="lambda repressor-like DNA-binding domains"/>
    <property type="match status" value="1"/>
</dbReference>
<evidence type="ECO:0000259" key="1">
    <source>
        <dbReference type="PROSITE" id="PS50943"/>
    </source>
</evidence>
<protein>
    <submittedName>
        <fullName evidence="2">Helix-turn-helix transcriptional regulator</fullName>
    </submittedName>
</protein>
<dbReference type="Pfam" id="PF17765">
    <property type="entry name" value="MLTR_LBD"/>
    <property type="match status" value="1"/>
</dbReference>
<accession>A0ABW8LJY5</accession>
<organism evidence="2 3">
    <name type="scientific">Streptomyces milbemycinicus</name>
    <dbReference type="NCBI Taxonomy" id="476552"/>
    <lineage>
        <taxon>Bacteria</taxon>
        <taxon>Bacillati</taxon>
        <taxon>Actinomycetota</taxon>
        <taxon>Actinomycetes</taxon>
        <taxon>Kitasatosporales</taxon>
        <taxon>Streptomycetaceae</taxon>
        <taxon>Streptomyces</taxon>
    </lineage>
</organism>
<dbReference type="SMART" id="SM00530">
    <property type="entry name" value="HTH_XRE"/>
    <property type="match status" value="1"/>
</dbReference>
<evidence type="ECO:0000313" key="3">
    <source>
        <dbReference type="Proteomes" id="UP001620295"/>
    </source>
</evidence>
<name>A0ABW8LJY5_9ACTN</name>
<dbReference type="PANTHER" id="PTHR35010">
    <property type="entry name" value="BLL4672 PROTEIN-RELATED"/>
    <property type="match status" value="1"/>
</dbReference>
<dbReference type="InterPro" id="IPR041413">
    <property type="entry name" value="MLTR_LBD"/>
</dbReference>
<dbReference type="Proteomes" id="UP001620295">
    <property type="component" value="Unassembled WGS sequence"/>
</dbReference>
<dbReference type="SUPFAM" id="SSF47413">
    <property type="entry name" value="lambda repressor-like DNA-binding domains"/>
    <property type="match status" value="1"/>
</dbReference>
<reference evidence="2 3" key="1">
    <citation type="submission" date="2024-11" db="EMBL/GenBank/DDBJ databases">
        <title>The Natural Products Discovery Center: Release of the First 8490 Sequenced Strains for Exploring Actinobacteria Biosynthetic Diversity.</title>
        <authorList>
            <person name="Kalkreuter E."/>
            <person name="Kautsar S.A."/>
            <person name="Yang D."/>
            <person name="Bader C.D."/>
            <person name="Teijaro C.N."/>
            <person name="Fluegel L."/>
            <person name="Davis C.M."/>
            <person name="Simpson J.R."/>
            <person name="Lauterbach L."/>
            <person name="Steele A.D."/>
            <person name="Gui C."/>
            <person name="Meng S."/>
            <person name="Li G."/>
            <person name="Viehrig K."/>
            <person name="Ye F."/>
            <person name="Su P."/>
            <person name="Kiefer A.F."/>
            <person name="Nichols A."/>
            <person name="Cepeda A.J."/>
            <person name="Yan W."/>
            <person name="Fan B."/>
            <person name="Jiang Y."/>
            <person name="Adhikari A."/>
            <person name="Zheng C.-J."/>
            <person name="Schuster L."/>
            <person name="Cowan T.M."/>
            <person name="Smanski M.J."/>
            <person name="Chevrette M.G."/>
            <person name="De Carvalho L.P.S."/>
            <person name="Shen B."/>
        </authorList>
    </citation>
    <scope>NUCLEOTIDE SEQUENCE [LARGE SCALE GENOMIC DNA]</scope>
    <source>
        <strain evidence="2 3">NPDC020863</strain>
    </source>
</reference>
<dbReference type="Pfam" id="PF13560">
    <property type="entry name" value="HTH_31"/>
    <property type="match status" value="1"/>
</dbReference>
<feature type="domain" description="HTH cro/C1-type" evidence="1">
    <location>
        <begin position="47"/>
        <end position="98"/>
    </location>
</feature>
<keyword evidence="3" id="KW-1185">Reference proteome</keyword>
<dbReference type="InterPro" id="IPR001387">
    <property type="entry name" value="Cro/C1-type_HTH"/>
</dbReference>
<sequence length="300" mass="32701">MSGTRSDGPGRDAQNGLGVGGDLAGALRRWRDRLDPATVGLPAGRVRRAPGLRRQELAQLAGMSVDYVIRLEQGRATSPSPQILTALARALRLSEPERRHLFLLAGRPAPTTDRISPHLTPGVQRMLDQMRATPVGVYDAAWTLIAWNQLYAALHGDPSRRSERERNVLWRHFTGRPDRVTHTPEQQARFETATVADLRSATAHYPADRPLRTLVADLRRASDHFARLWDSHAVGSHTMDTKTVHHPDVGPLVLDCDVLNAPGSDLHVVIHTAAPGTDAADKLSLLAVIGTQAMTGNTCA</sequence>
<dbReference type="PANTHER" id="PTHR35010:SF2">
    <property type="entry name" value="BLL4672 PROTEIN"/>
    <property type="match status" value="1"/>
</dbReference>
<dbReference type="PROSITE" id="PS50943">
    <property type="entry name" value="HTH_CROC1"/>
    <property type="match status" value="1"/>
</dbReference>
<comment type="caution">
    <text evidence="2">The sequence shown here is derived from an EMBL/GenBank/DDBJ whole genome shotgun (WGS) entry which is preliminary data.</text>
</comment>
<gene>
    <name evidence="2" type="ORF">ACI2L5_14940</name>
</gene>
<proteinExistence type="predicted"/>
<dbReference type="EMBL" id="JBJDQH010000005">
    <property type="protein sequence ID" value="MFK4266225.1"/>
    <property type="molecule type" value="Genomic_DNA"/>
</dbReference>
<evidence type="ECO:0000313" key="2">
    <source>
        <dbReference type="EMBL" id="MFK4266225.1"/>
    </source>
</evidence>
<dbReference type="RefSeq" id="WP_404746384.1">
    <property type="nucleotide sequence ID" value="NZ_JBJDQH010000005.1"/>
</dbReference>